<dbReference type="Proteomes" id="UP001632038">
    <property type="component" value="Unassembled WGS sequence"/>
</dbReference>
<evidence type="ECO:0000313" key="4">
    <source>
        <dbReference type="EMBL" id="KAL3621209.1"/>
    </source>
</evidence>
<evidence type="ECO:0000259" key="2">
    <source>
        <dbReference type="Pfam" id="PF04784"/>
    </source>
</evidence>
<sequence length="535" mass="61105">MGQYSNKFEPKKRQQSPVEAQSALKDEIEHLQRELESQTVVRSALEKAMNCQPLVDDPMYKSLSQPAEDLIKEIAVLELEILYLEKYLLSLYRKKFAKKLSPSTLFSRVEEKSSDRIVSSDIAKTNLLESVNEECGNFVSRSDSSNKLLPTKTCNDILGPGPLLDSGIYRTHSSLSACSFRASPPFEDASEAFDAYHSLPLSMFERIHDSTSKDNRASIRETPNHLSEEMIKCLSTIYCHLSDPPLFGHGFGHDIYVSEENSSIDSLTNNPLHLEEPTNEYSGTFLTMVEIHGITRDSQKLDSVQELLQSYRSMISKLAQVDPGKLRHEEKLAFWINVHNSLVMHAFIIYGIPKGNLKRISLVLKGAYNIGGHFISVDTIQSSILECRLPRPTPWLHSLFFPKTKFKSGDPRKAFTIKHVEPRLRFTLCSGCQSDPVVRLYSPKRVFQDLEMAKEDYIQMNIKLHREQRLVVPKNVEYFIKEMGGLTQSGLPEMVEHSLPDNLGNKQGKLWKKVDWVAHDFAFRFRLSHELVRRE</sequence>
<reference evidence="5" key="1">
    <citation type="journal article" date="2024" name="IScience">
        <title>Strigolactones Initiate the Formation of Haustorium-like Structures in Castilleja.</title>
        <authorList>
            <person name="Buerger M."/>
            <person name="Peterson D."/>
            <person name="Chory J."/>
        </authorList>
    </citation>
    <scope>NUCLEOTIDE SEQUENCE [LARGE SCALE GENOMIC DNA]</scope>
</reference>
<comment type="caution">
    <text evidence="4">The sequence shown here is derived from an EMBL/GenBank/DDBJ whole genome shotgun (WGS) entry which is preliminary data.</text>
</comment>
<dbReference type="EMBL" id="JAVIJP010000066">
    <property type="protein sequence ID" value="KAL3621209.1"/>
    <property type="molecule type" value="Genomic_DNA"/>
</dbReference>
<evidence type="ECO:0000259" key="3">
    <source>
        <dbReference type="Pfam" id="PF14389"/>
    </source>
</evidence>
<dbReference type="PANTHER" id="PTHR23054">
    <property type="entry name" value="TERNARY COMPLEX FACTOR MIP1, LEUCINE-ZIPPER-RELATED"/>
    <property type="match status" value="1"/>
</dbReference>
<organism evidence="4 5">
    <name type="scientific">Castilleja foliolosa</name>
    <dbReference type="NCBI Taxonomy" id="1961234"/>
    <lineage>
        <taxon>Eukaryota</taxon>
        <taxon>Viridiplantae</taxon>
        <taxon>Streptophyta</taxon>
        <taxon>Embryophyta</taxon>
        <taxon>Tracheophyta</taxon>
        <taxon>Spermatophyta</taxon>
        <taxon>Magnoliopsida</taxon>
        <taxon>eudicotyledons</taxon>
        <taxon>Gunneridae</taxon>
        <taxon>Pentapetalae</taxon>
        <taxon>asterids</taxon>
        <taxon>lamiids</taxon>
        <taxon>Lamiales</taxon>
        <taxon>Orobanchaceae</taxon>
        <taxon>Pedicularideae</taxon>
        <taxon>Castillejinae</taxon>
        <taxon>Castilleja</taxon>
    </lineage>
</organism>
<dbReference type="Pfam" id="PF14389">
    <property type="entry name" value="Lzipper-MIP1"/>
    <property type="match status" value="1"/>
</dbReference>
<gene>
    <name evidence="4" type="ORF">CASFOL_036121</name>
</gene>
<dbReference type="InterPro" id="IPR006869">
    <property type="entry name" value="DUF547"/>
</dbReference>
<dbReference type="InterPro" id="IPR025757">
    <property type="entry name" value="MIP1_Leuzipper"/>
</dbReference>
<dbReference type="PANTHER" id="PTHR23054:SF20">
    <property type="entry name" value="DUF547 DOMAIN-CONTAINING PROTEIN"/>
    <property type="match status" value="1"/>
</dbReference>
<feature type="region of interest" description="Disordered" evidence="1">
    <location>
        <begin position="1"/>
        <end position="22"/>
    </location>
</feature>
<keyword evidence="5" id="KW-1185">Reference proteome</keyword>
<dbReference type="Pfam" id="PF04784">
    <property type="entry name" value="DUF547"/>
    <property type="match status" value="1"/>
</dbReference>
<name>A0ABD3BV96_9LAMI</name>
<accession>A0ABD3BV96</accession>
<feature type="domain" description="DUF547" evidence="2">
    <location>
        <begin position="325"/>
        <end position="458"/>
    </location>
</feature>
<feature type="domain" description="Ternary complex factor MIP1 leucine-zipper" evidence="3">
    <location>
        <begin position="19"/>
        <end position="96"/>
    </location>
</feature>
<evidence type="ECO:0000313" key="5">
    <source>
        <dbReference type="Proteomes" id="UP001632038"/>
    </source>
</evidence>
<dbReference type="AlphaFoldDB" id="A0ABD3BV96"/>
<evidence type="ECO:0000256" key="1">
    <source>
        <dbReference type="SAM" id="MobiDB-lite"/>
    </source>
</evidence>
<protein>
    <submittedName>
        <fullName evidence="4">Uncharacterized protein</fullName>
    </submittedName>
</protein>
<proteinExistence type="predicted"/>